<feature type="compositionally biased region" description="Polar residues" evidence="1">
    <location>
        <begin position="36"/>
        <end position="45"/>
    </location>
</feature>
<dbReference type="EMBL" id="GBRH01267608">
    <property type="protein sequence ID" value="JAD30287.1"/>
    <property type="molecule type" value="Transcribed_RNA"/>
</dbReference>
<reference evidence="2" key="2">
    <citation type="journal article" date="2015" name="Data Brief">
        <title>Shoot transcriptome of the giant reed, Arundo donax.</title>
        <authorList>
            <person name="Barrero R.A."/>
            <person name="Guerrero F.D."/>
            <person name="Moolhuijzen P."/>
            <person name="Goolsby J.A."/>
            <person name="Tidwell J."/>
            <person name="Bellgard S.E."/>
            <person name="Bellgard M.I."/>
        </authorList>
    </citation>
    <scope>NUCLEOTIDE SEQUENCE</scope>
    <source>
        <tissue evidence="2">Shoot tissue taken approximately 20 cm above the soil surface</tissue>
    </source>
</reference>
<reference evidence="2" key="1">
    <citation type="submission" date="2014-09" db="EMBL/GenBank/DDBJ databases">
        <authorList>
            <person name="Magalhaes I.L.F."/>
            <person name="Oliveira U."/>
            <person name="Santos F.R."/>
            <person name="Vidigal T.H.D.A."/>
            <person name="Brescovit A.D."/>
            <person name="Santos A.J."/>
        </authorList>
    </citation>
    <scope>NUCLEOTIDE SEQUENCE</scope>
    <source>
        <tissue evidence="2">Shoot tissue taken approximately 20 cm above the soil surface</tissue>
    </source>
</reference>
<evidence type="ECO:0000256" key="1">
    <source>
        <dbReference type="SAM" id="MobiDB-lite"/>
    </source>
</evidence>
<dbReference type="AlphaFoldDB" id="A0A0A8Z603"/>
<accession>A0A0A8Z603</accession>
<name>A0A0A8Z603_ARUDO</name>
<sequence>MACMIGGGPVTSLAPSRSKLLSDTCISRVTFLRSNSMRPLRTPSSGAGRRTGALSQVGRNLGPP</sequence>
<protein>
    <submittedName>
        <fullName evidence="2">Uncharacterized protein</fullName>
    </submittedName>
</protein>
<evidence type="ECO:0000313" key="2">
    <source>
        <dbReference type="EMBL" id="JAD30287.1"/>
    </source>
</evidence>
<proteinExistence type="predicted"/>
<organism evidence="2">
    <name type="scientific">Arundo donax</name>
    <name type="common">Giant reed</name>
    <name type="synonym">Donax arundinaceus</name>
    <dbReference type="NCBI Taxonomy" id="35708"/>
    <lineage>
        <taxon>Eukaryota</taxon>
        <taxon>Viridiplantae</taxon>
        <taxon>Streptophyta</taxon>
        <taxon>Embryophyta</taxon>
        <taxon>Tracheophyta</taxon>
        <taxon>Spermatophyta</taxon>
        <taxon>Magnoliopsida</taxon>
        <taxon>Liliopsida</taxon>
        <taxon>Poales</taxon>
        <taxon>Poaceae</taxon>
        <taxon>PACMAD clade</taxon>
        <taxon>Arundinoideae</taxon>
        <taxon>Arundineae</taxon>
        <taxon>Arundo</taxon>
    </lineage>
</organism>
<feature type="region of interest" description="Disordered" evidence="1">
    <location>
        <begin position="36"/>
        <end position="64"/>
    </location>
</feature>